<dbReference type="InterPro" id="IPR000210">
    <property type="entry name" value="BTB/POZ_dom"/>
</dbReference>
<accession>A0A5E4NGK8</accession>
<keyword evidence="7" id="KW-1185">Reference proteome</keyword>
<dbReference type="Gene3D" id="3.30.710.10">
    <property type="entry name" value="Potassium Channel Kv1.1, Chain A"/>
    <property type="match status" value="1"/>
</dbReference>
<evidence type="ECO:0000259" key="4">
    <source>
        <dbReference type="SMART" id="SM00225"/>
    </source>
</evidence>
<keyword evidence="1" id="KW-0880">Kelch repeat</keyword>
<evidence type="ECO:0000313" key="6">
    <source>
        <dbReference type="EMBL" id="VVC41496.1"/>
    </source>
</evidence>
<reference evidence="6 7" key="1">
    <citation type="submission" date="2019-08" db="EMBL/GenBank/DDBJ databases">
        <authorList>
            <person name="Alioto T."/>
            <person name="Alioto T."/>
            <person name="Gomez Garrido J."/>
        </authorList>
    </citation>
    <scope>NUCLEOTIDE SEQUENCE [LARGE SCALE GENOMIC DNA]</scope>
</reference>
<dbReference type="Gene3D" id="1.25.40.420">
    <property type="match status" value="1"/>
</dbReference>
<dbReference type="SUPFAM" id="SSF54695">
    <property type="entry name" value="POZ domain"/>
    <property type="match status" value="1"/>
</dbReference>
<keyword evidence="3" id="KW-0009">Actin-binding</keyword>
<dbReference type="SMART" id="SM00225">
    <property type="entry name" value="BTB"/>
    <property type="match status" value="1"/>
</dbReference>
<evidence type="ECO:0000256" key="2">
    <source>
        <dbReference type="ARBA" id="ARBA00022737"/>
    </source>
</evidence>
<organism evidence="6 7">
    <name type="scientific">Cinara cedri</name>
    <dbReference type="NCBI Taxonomy" id="506608"/>
    <lineage>
        <taxon>Eukaryota</taxon>
        <taxon>Metazoa</taxon>
        <taxon>Ecdysozoa</taxon>
        <taxon>Arthropoda</taxon>
        <taxon>Hexapoda</taxon>
        <taxon>Insecta</taxon>
        <taxon>Pterygota</taxon>
        <taxon>Neoptera</taxon>
        <taxon>Paraneoptera</taxon>
        <taxon>Hemiptera</taxon>
        <taxon>Sternorrhyncha</taxon>
        <taxon>Aphidomorpha</taxon>
        <taxon>Aphidoidea</taxon>
        <taxon>Aphididae</taxon>
        <taxon>Lachninae</taxon>
        <taxon>Cinara</taxon>
    </lineage>
</organism>
<dbReference type="Pfam" id="PF00651">
    <property type="entry name" value="BTB"/>
    <property type="match status" value="1"/>
</dbReference>
<feature type="domain" description="BTB" evidence="4">
    <location>
        <begin position="13"/>
        <end position="121"/>
    </location>
</feature>
<proteinExistence type="predicted"/>
<dbReference type="EMBL" id="CABPRJ010001920">
    <property type="protein sequence ID" value="VVC41496.1"/>
    <property type="molecule type" value="Genomic_DNA"/>
</dbReference>
<evidence type="ECO:0000256" key="3">
    <source>
        <dbReference type="ARBA" id="ARBA00023203"/>
    </source>
</evidence>
<evidence type="ECO:0000259" key="5">
    <source>
        <dbReference type="SMART" id="SM00875"/>
    </source>
</evidence>
<dbReference type="PANTHER" id="PTHR24412">
    <property type="entry name" value="KELCH PROTEIN"/>
    <property type="match status" value="1"/>
</dbReference>
<evidence type="ECO:0000313" key="7">
    <source>
        <dbReference type="Proteomes" id="UP000325440"/>
    </source>
</evidence>
<evidence type="ECO:0000256" key="1">
    <source>
        <dbReference type="ARBA" id="ARBA00022441"/>
    </source>
</evidence>
<dbReference type="Pfam" id="PF07707">
    <property type="entry name" value="BACK"/>
    <property type="match status" value="1"/>
</dbReference>
<dbReference type="OrthoDB" id="191037at2759"/>
<dbReference type="PANTHER" id="PTHR24412:SF172">
    <property type="entry name" value="KELCH-LIKE PROTEIN 10"/>
    <property type="match status" value="1"/>
</dbReference>
<gene>
    <name evidence="6" type="ORF">CINCED_3A015667</name>
</gene>
<name>A0A5E4NGK8_9HEMI</name>
<sequence length="244" mass="28949">MAFWISGRLWQHCDVLRGQKSRHTEGMMAWSIAMMKVPSLHTDFSWTNHQILFTTTLHEGENTKIYLKQIESSAMESVLQYIYTRQIDLNYDNVLEVMRTADYFCIDGLVELCHWYLVECLGPDNCVKILQFSDDYYFGPLGDAAFRYIVKEFMTVAEQGDELMNLTQGEFKRIIEDSQLNVKREEFVWDVLLQWVDMDPENRKNDLVHLLPMVRFGLMDSKYFIDNVIYAFYCKMYLIHLNIH</sequence>
<dbReference type="Proteomes" id="UP000325440">
    <property type="component" value="Unassembled WGS sequence"/>
</dbReference>
<dbReference type="AlphaFoldDB" id="A0A5E4NGK8"/>
<dbReference type="SMART" id="SM00875">
    <property type="entry name" value="BACK"/>
    <property type="match status" value="1"/>
</dbReference>
<protein>
    <submittedName>
        <fullName evidence="6">BTB/POZ domain,SKP1/BTB/POZ domain,BTB/Kelch-associated</fullName>
    </submittedName>
</protein>
<dbReference type="InterPro" id="IPR011333">
    <property type="entry name" value="SKP1/BTB/POZ_sf"/>
</dbReference>
<keyword evidence="2" id="KW-0677">Repeat</keyword>
<feature type="domain" description="BACK" evidence="5">
    <location>
        <begin position="126"/>
        <end position="229"/>
    </location>
</feature>
<dbReference type="InterPro" id="IPR011705">
    <property type="entry name" value="BACK"/>
</dbReference>